<keyword evidence="4" id="KW-0812">Transmembrane</keyword>
<dbReference type="GO" id="GO:0008270">
    <property type="term" value="F:zinc ion binding"/>
    <property type="evidence" value="ECO:0007669"/>
    <property type="project" value="UniProtKB-KW"/>
</dbReference>
<dbReference type="AlphaFoldDB" id="A0A133VEP2"/>
<proteinExistence type="predicted"/>
<reference evidence="6 7" key="1">
    <citation type="journal article" date="2016" name="Sci. Rep.">
        <title>Metabolic traits of an uncultured archaeal lineage -MSBL1- from brine pools of the Red Sea.</title>
        <authorList>
            <person name="Mwirichia R."/>
            <person name="Alam I."/>
            <person name="Rashid M."/>
            <person name="Vinu M."/>
            <person name="Ba-Alawi W."/>
            <person name="Anthony Kamau A."/>
            <person name="Kamanda Ngugi D."/>
            <person name="Goker M."/>
            <person name="Klenk H.P."/>
            <person name="Bajic V."/>
            <person name="Stingl U."/>
        </authorList>
    </citation>
    <scope>NUCLEOTIDE SEQUENCE [LARGE SCALE GENOMIC DNA]</scope>
    <source>
        <strain evidence="6">SCGC-AAA382A13</strain>
    </source>
</reference>
<name>A0A133VEP2_9EURY</name>
<accession>A0A133VEP2</accession>
<evidence type="ECO:0000313" key="6">
    <source>
        <dbReference type="EMBL" id="KXB04909.1"/>
    </source>
</evidence>
<keyword evidence="1" id="KW-0479">Metal-binding</keyword>
<feature type="non-terminal residue" evidence="6">
    <location>
        <position position="160"/>
    </location>
</feature>
<evidence type="ECO:0000313" key="7">
    <source>
        <dbReference type="Proteomes" id="UP000070311"/>
    </source>
</evidence>
<dbReference type="InterPro" id="IPR035896">
    <property type="entry name" value="AN1-like_Znf"/>
</dbReference>
<sequence length="160" mass="18373">MAICDYCGEEVTMPYTCGYCNGSFCPKHRLPENHACEGLDKLSEKSKKEGKIYRGISDDLKLGPEEEEDSPRFTTFPFDFEEKPNRRGRQKERFPGSSGGGIFNILKNFFFSNATNTLLFIMIVMYIFQLVVQGIFGWNYYAQTFIYYLAPSQATLFSKP</sequence>
<gene>
    <name evidence="6" type="ORF">AKJ50_01900</name>
</gene>
<feature type="domain" description="AN1-type" evidence="5">
    <location>
        <begin position="1"/>
        <end position="44"/>
    </location>
</feature>
<evidence type="ECO:0000256" key="1">
    <source>
        <dbReference type="ARBA" id="ARBA00022723"/>
    </source>
</evidence>
<protein>
    <recommendedName>
        <fullName evidence="5">AN1-type domain-containing protein</fullName>
    </recommendedName>
</protein>
<dbReference type="SMART" id="SM00154">
    <property type="entry name" value="ZnF_AN1"/>
    <property type="match status" value="1"/>
</dbReference>
<keyword evidence="3" id="KW-0862">Zinc</keyword>
<dbReference type="InterPro" id="IPR000058">
    <property type="entry name" value="Znf_AN1"/>
</dbReference>
<feature type="transmembrane region" description="Helical" evidence="4">
    <location>
        <begin position="117"/>
        <end position="141"/>
    </location>
</feature>
<dbReference type="Pfam" id="PF01428">
    <property type="entry name" value="zf-AN1"/>
    <property type="match status" value="1"/>
</dbReference>
<dbReference type="Gene3D" id="4.10.1110.10">
    <property type="entry name" value="AN1-like Zinc finger"/>
    <property type="match status" value="1"/>
</dbReference>
<dbReference type="EMBL" id="LHYD01000038">
    <property type="protein sequence ID" value="KXB04909.1"/>
    <property type="molecule type" value="Genomic_DNA"/>
</dbReference>
<keyword evidence="7" id="KW-1185">Reference proteome</keyword>
<dbReference type="PROSITE" id="PS51039">
    <property type="entry name" value="ZF_AN1"/>
    <property type="match status" value="1"/>
</dbReference>
<organism evidence="6 7">
    <name type="scientific">candidate division MSBL1 archaeon SCGC-AAA382A13</name>
    <dbReference type="NCBI Taxonomy" id="1698279"/>
    <lineage>
        <taxon>Archaea</taxon>
        <taxon>Methanobacteriati</taxon>
        <taxon>Methanobacteriota</taxon>
        <taxon>candidate division MSBL1</taxon>
    </lineage>
</organism>
<dbReference type="SUPFAM" id="SSF118310">
    <property type="entry name" value="AN1-like Zinc finger"/>
    <property type="match status" value="1"/>
</dbReference>
<evidence type="ECO:0000256" key="2">
    <source>
        <dbReference type="ARBA" id="ARBA00022771"/>
    </source>
</evidence>
<keyword evidence="4" id="KW-0472">Membrane</keyword>
<dbReference type="Proteomes" id="UP000070311">
    <property type="component" value="Unassembled WGS sequence"/>
</dbReference>
<keyword evidence="4" id="KW-1133">Transmembrane helix</keyword>
<keyword evidence="2" id="KW-0863">Zinc-finger</keyword>
<evidence type="ECO:0000256" key="3">
    <source>
        <dbReference type="ARBA" id="ARBA00022833"/>
    </source>
</evidence>
<evidence type="ECO:0000256" key="4">
    <source>
        <dbReference type="SAM" id="Phobius"/>
    </source>
</evidence>
<evidence type="ECO:0000259" key="5">
    <source>
        <dbReference type="PROSITE" id="PS51039"/>
    </source>
</evidence>
<comment type="caution">
    <text evidence="6">The sequence shown here is derived from an EMBL/GenBank/DDBJ whole genome shotgun (WGS) entry which is preliminary data.</text>
</comment>